<dbReference type="AlphaFoldDB" id="A0AAD9JPV3"/>
<keyword evidence="2" id="KW-1185">Reference proteome</keyword>
<dbReference type="EMBL" id="JAODUP010000206">
    <property type="protein sequence ID" value="KAK2156737.1"/>
    <property type="molecule type" value="Genomic_DNA"/>
</dbReference>
<gene>
    <name evidence="1" type="ORF">LSH36_206g01038</name>
</gene>
<comment type="caution">
    <text evidence="1">The sequence shown here is derived from an EMBL/GenBank/DDBJ whole genome shotgun (WGS) entry which is preliminary data.</text>
</comment>
<organism evidence="1 2">
    <name type="scientific">Paralvinella palmiformis</name>
    <dbReference type="NCBI Taxonomy" id="53620"/>
    <lineage>
        <taxon>Eukaryota</taxon>
        <taxon>Metazoa</taxon>
        <taxon>Spiralia</taxon>
        <taxon>Lophotrochozoa</taxon>
        <taxon>Annelida</taxon>
        <taxon>Polychaeta</taxon>
        <taxon>Sedentaria</taxon>
        <taxon>Canalipalpata</taxon>
        <taxon>Terebellida</taxon>
        <taxon>Terebelliformia</taxon>
        <taxon>Alvinellidae</taxon>
        <taxon>Paralvinella</taxon>
    </lineage>
</organism>
<protein>
    <submittedName>
        <fullName evidence="1">Uncharacterized protein</fullName>
    </submittedName>
</protein>
<name>A0AAD9JPV3_9ANNE</name>
<reference evidence="1" key="1">
    <citation type="journal article" date="2023" name="Mol. Biol. Evol.">
        <title>Third-Generation Sequencing Reveals the Adaptive Role of the Epigenome in Three Deep-Sea Polychaetes.</title>
        <authorList>
            <person name="Perez M."/>
            <person name="Aroh O."/>
            <person name="Sun Y."/>
            <person name="Lan Y."/>
            <person name="Juniper S.K."/>
            <person name="Young C.R."/>
            <person name="Angers B."/>
            <person name="Qian P.Y."/>
        </authorList>
    </citation>
    <scope>NUCLEOTIDE SEQUENCE</scope>
    <source>
        <strain evidence="1">P08H-3</strain>
    </source>
</reference>
<accession>A0AAD9JPV3</accession>
<evidence type="ECO:0000313" key="1">
    <source>
        <dbReference type="EMBL" id="KAK2156737.1"/>
    </source>
</evidence>
<sequence>MHSTETAFIKLTNDNSHPVDPTDAEARLVYSYIRNEPTLTEDQPSAIIVKATQSYPHTTLASLPKTRSIARAIQRKLQDEIRAPRNVDNLTDLAIPAETVTYEGTSILQFYSGSGEERICRFGNPEYMHILRRVKPFFMDDSFIACPSIISQLFTLHELFKDKFSLVYYLTKVQESYTNLLEEVQCLCPELQADTIMTDFELVTLNSAETVYPRAARSGCLFDLGQCLREHLQFGYKVRYNEDAAFQHKI</sequence>
<proteinExistence type="predicted"/>
<evidence type="ECO:0000313" key="2">
    <source>
        <dbReference type="Proteomes" id="UP001208570"/>
    </source>
</evidence>
<dbReference type="Proteomes" id="UP001208570">
    <property type="component" value="Unassembled WGS sequence"/>
</dbReference>